<keyword evidence="5" id="KW-0677">Repeat</keyword>
<evidence type="ECO:0000256" key="5">
    <source>
        <dbReference type="ARBA" id="ARBA00022737"/>
    </source>
</evidence>
<comment type="subcellular location">
    <subcellularLocation>
        <location evidence="1">Cell membrane</location>
        <topology evidence="1">Peripheral membrane protein</topology>
    </subcellularLocation>
</comment>
<reference evidence="12 13" key="1">
    <citation type="journal article" date="2014" name="Appl. Environ. Microbiol.">
        <title>Genomic encyclopedia of type strains of the genus Bifidobacterium.</title>
        <authorList>
            <person name="Milani C."/>
            <person name="Lugli G.A."/>
            <person name="Duranti S."/>
            <person name="Turroni F."/>
            <person name="Bottacini F."/>
            <person name="Mangifesta M."/>
            <person name="Sanchez B."/>
            <person name="Viappiani A."/>
            <person name="Mancabelli L."/>
            <person name="Taminiau B."/>
            <person name="Delcenserie V."/>
            <person name="Barrangou R."/>
            <person name="Margolles A."/>
            <person name="van Sinderen D."/>
            <person name="Ventura M."/>
        </authorList>
    </citation>
    <scope>NUCLEOTIDE SEQUENCE [LARGE SCALE GENOMIC DNA]</scope>
    <source>
        <strain evidence="12 13">LMG 11587</strain>
    </source>
</reference>
<dbReference type="InterPro" id="IPR003439">
    <property type="entry name" value="ABC_transporter-like_ATP-bd"/>
</dbReference>
<protein>
    <submittedName>
        <fullName evidence="12">ABC transporter, ATP-binding protein</fullName>
        <ecNumber evidence="12">3.6.3.17</ecNumber>
    </submittedName>
</protein>
<proteinExistence type="inferred from homology"/>
<dbReference type="PANTHER" id="PTHR43553:SF23">
    <property type="entry name" value="ABC TRANSPORTER ATP-BINDING COMPONENT"/>
    <property type="match status" value="1"/>
</dbReference>
<dbReference type="Proteomes" id="UP000028569">
    <property type="component" value="Chromosome"/>
</dbReference>
<comment type="similarity">
    <text evidence="2">Belongs to the ABC transporter superfamily.</text>
</comment>
<evidence type="ECO:0000256" key="8">
    <source>
        <dbReference type="ARBA" id="ARBA00022967"/>
    </source>
</evidence>
<dbReference type="EC" id="3.6.3.17" evidence="12"/>
<dbReference type="InterPro" id="IPR015856">
    <property type="entry name" value="ABC_transpr_CbiO/EcfA_su"/>
</dbReference>
<dbReference type="KEGG" id="bii:BINDI_0007"/>
<dbReference type="GO" id="GO:0005524">
    <property type="term" value="F:ATP binding"/>
    <property type="evidence" value="ECO:0007669"/>
    <property type="project" value="UniProtKB-KW"/>
</dbReference>
<evidence type="ECO:0000256" key="3">
    <source>
        <dbReference type="ARBA" id="ARBA00022448"/>
    </source>
</evidence>
<accession>A0A087VSH2</accession>
<dbReference type="SUPFAM" id="SSF52540">
    <property type="entry name" value="P-loop containing nucleoside triphosphate hydrolases"/>
    <property type="match status" value="2"/>
</dbReference>
<evidence type="ECO:0000256" key="4">
    <source>
        <dbReference type="ARBA" id="ARBA00022475"/>
    </source>
</evidence>
<name>A0A087VSH2_9BIFI</name>
<dbReference type="PROSITE" id="PS50893">
    <property type="entry name" value="ABC_TRANSPORTER_2"/>
    <property type="match status" value="2"/>
</dbReference>
<comment type="function">
    <text evidence="10">Probably part of an ABC transporter complex. Responsible for energy coupling to the transport system.</text>
</comment>
<dbReference type="GO" id="GO:0016887">
    <property type="term" value="F:ATP hydrolysis activity"/>
    <property type="evidence" value="ECO:0007669"/>
    <property type="project" value="InterPro"/>
</dbReference>
<dbReference type="InterPro" id="IPR017871">
    <property type="entry name" value="ABC_transporter-like_CS"/>
</dbReference>
<gene>
    <name evidence="12" type="ORF">BINDI_0007</name>
</gene>
<dbReference type="CDD" id="cd03225">
    <property type="entry name" value="ABC_cobalt_CbiO_domain1"/>
    <property type="match status" value="1"/>
</dbReference>
<keyword evidence="3" id="KW-0813">Transport</keyword>
<keyword evidence="12" id="KW-0378">Hydrolase</keyword>
<keyword evidence="8" id="KW-1278">Translocase</keyword>
<evidence type="ECO:0000313" key="12">
    <source>
        <dbReference type="EMBL" id="AIC91293.1"/>
    </source>
</evidence>
<keyword evidence="13" id="KW-1185">Reference proteome</keyword>
<keyword evidence="6" id="KW-0547">Nucleotide-binding</keyword>
<evidence type="ECO:0000256" key="10">
    <source>
        <dbReference type="ARBA" id="ARBA00025157"/>
    </source>
</evidence>
<dbReference type="Gene3D" id="3.40.50.300">
    <property type="entry name" value="P-loop containing nucleotide triphosphate hydrolases"/>
    <property type="match status" value="2"/>
</dbReference>
<dbReference type="PANTHER" id="PTHR43553">
    <property type="entry name" value="HEAVY METAL TRANSPORTER"/>
    <property type="match status" value="1"/>
</dbReference>
<dbReference type="GO" id="GO:0043190">
    <property type="term" value="C:ATP-binding cassette (ABC) transporter complex"/>
    <property type="evidence" value="ECO:0007669"/>
    <property type="project" value="TreeGrafter"/>
</dbReference>
<evidence type="ECO:0000256" key="7">
    <source>
        <dbReference type="ARBA" id="ARBA00022840"/>
    </source>
</evidence>
<dbReference type="OrthoDB" id="7757085at2"/>
<sequence length="486" mass="53872">MLSGKNISFIYEDAVQPSLEHVDMEVGKGQLLVITGKSGCGKTTISRIVNGLIPELYEGELEGHCLLDGTETIDQPIYQLSRRVGSVFQNPKTQFFTTDVRSELAFPLENMGMERETISKRMDQVTALFGIERLLDRSMFSLSGGEKQMIAIASSCMANPELLVLDEPSSNLDVEAIEELTAILGKLKALGLTILVIEHRLYYLRDLADRFLVIRDGQVAGTFTPESMAAISPEEREQLGLRALVLPEPHNADSPVSATVTATGRSESSLRVTNLSFSYDHGQTPAVQIDDLTVSNQQITGIIGRNGAGKSTLANLLTGLHKAEHGSEFFLNGKRQSTRELIENSYMVFQDVNYQLFCESVRKELLLGARRPELLDDVTSELDLDGLLDRHPNTLSGGEKQRVAIAAAIMADKHLVILDEPTSGLDLYHMNQVTRAIRYMQDRGTIILIISHDEEFLRQTCQRFLTFRQGRLVTDQNSMESLIGAL</sequence>
<evidence type="ECO:0000256" key="1">
    <source>
        <dbReference type="ARBA" id="ARBA00004202"/>
    </source>
</evidence>
<dbReference type="HOGENOM" id="CLU_000604_86_7_11"/>
<feature type="domain" description="ABC transporter" evidence="11">
    <location>
        <begin position="2"/>
        <end position="241"/>
    </location>
</feature>
<dbReference type="InterPro" id="IPR050095">
    <property type="entry name" value="ECF_ABC_transporter_ATP-bd"/>
</dbReference>
<evidence type="ECO:0000256" key="9">
    <source>
        <dbReference type="ARBA" id="ARBA00023136"/>
    </source>
</evidence>
<dbReference type="GO" id="GO:0042626">
    <property type="term" value="F:ATPase-coupled transmembrane transporter activity"/>
    <property type="evidence" value="ECO:0007669"/>
    <property type="project" value="TreeGrafter"/>
</dbReference>
<evidence type="ECO:0000259" key="11">
    <source>
        <dbReference type="PROSITE" id="PS50893"/>
    </source>
</evidence>
<dbReference type="EMBL" id="CP006018">
    <property type="protein sequence ID" value="AIC91293.1"/>
    <property type="molecule type" value="Genomic_DNA"/>
</dbReference>
<dbReference type="InterPro" id="IPR027417">
    <property type="entry name" value="P-loop_NTPase"/>
</dbReference>
<dbReference type="SMART" id="SM00382">
    <property type="entry name" value="AAA"/>
    <property type="match status" value="2"/>
</dbReference>
<evidence type="ECO:0000313" key="13">
    <source>
        <dbReference type="Proteomes" id="UP000028569"/>
    </source>
</evidence>
<evidence type="ECO:0000256" key="2">
    <source>
        <dbReference type="ARBA" id="ARBA00005417"/>
    </source>
</evidence>
<evidence type="ECO:0000256" key="6">
    <source>
        <dbReference type="ARBA" id="ARBA00022741"/>
    </source>
</evidence>
<dbReference type="AlphaFoldDB" id="A0A087VSH2"/>
<organism evidence="12 13">
    <name type="scientific">Bifidobacterium [indicum] DSM 20214 = LMG 11587</name>
    <dbReference type="NCBI Taxonomy" id="1341694"/>
    <lineage>
        <taxon>Bacteria</taxon>
        <taxon>Bacillati</taxon>
        <taxon>Actinomycetota</taxon>
        <taxon>Actinomycetes</taxon>
        <taxon>Bifidobacteriales</taxon>
        <taxon>Bifidobacteriaceae</taxon>
        <taxon>Bifidobacterium</taxon>
    </lineage>
</organism>
<keyword evidence="4" id="KW-1003">Cell membrane</keyword>
<feature type="domain" description="ABC transporter" evidence="11">
    <location>
        <begin position="270"/>
        <end position="486"/>
    </location>
</feature>
<dbReference type="RefSeq" id="WP_033491530.1">
    <property type="nucleotide sequence ID" value="NZ_JDUE01000007.1"/>
</dbReference>
<dbReference type="PROSITE" id="PS00211">
    <property type="entry name" value="ABC_TRANSPORTER_1"/>
    <property type="match status" value="1"/>
</dbReference>
<keyword evidence="9" id="KW-0472">Membrane</keyword>
<dbReference type="InterPro" id="IPR003593">
    <property type="entry name" value="AAA+_ATPase"/>
</dbReference>
<keyword evidence="7 12" id="KW-0067">ATP-binding</keyword>
<dbReference type="Pfam" id="PF00005">
    <property type="entry name" value="ABC_tran"/>
    <property type="match status" value="2"/>
</dbReference>